<dbReference type="EMBL" id="CP042433">
    <property type="protein sequence ID" value="QEC56594.1"/>
    <property type="molecule type" value="Genomic_DNA"/>
</dbReference>
<protein>
    <submittedName>
        <fullName evidence="1">DUF4248 domain-containing protein</fullName>
    </submittedName>
</protein>
<dbReference type="OrthoDB" id="679434at2"/>
<dbReference type="RefSeq" id="WP_146787638.1">
    <property type="nucleotide sequence ID" value="NZ_BAABIO010000005.1"/>
</dbReference>
<organism evidence="1 2">
    <name type="scientific">Flavisolibacter ginsenosidimutans</name>
    <dbReference type="NCBI Taxonomy" id="661481"/>
    <lineage>
        <taxon>Bacteria</taxon>
        <taxon>Pseudomonadati</taxon>
        <taxon>Bacteroidota</taxon>
        <taxon>Chitinophagia</taxon>
        <taxon>Chitinophagales</taxon>
        <taxon>Chitinophagaceae</taxon>
        <taxon>Flavisolibacter</taxon>
    </lineage>
</organism>
<name>A0A5B8UIU7_9BACT</name>
<dbReference type="AlphaFoldDB" id="A0A5B8UIU7"/>
<dbReference type="KEGG" id="fgg:FSB75_12050"/>
<proteinExistence type="predicted"/>
<gene>
    <name evidence="1" type="ORF">FSB75_12050</name>
</gene>
<sequence length="70" mass="8174">MSTTKRIVEIRSYSIGELSKLYDQSVKTMNRWLKPHGSVIGQRHGRYYTVKQIEQIFELLGLPKDYDEAA</sequence>
<dbReference type="Proteomes" id="UP000321204">
    <property type="component" value="Chromosome"/>
</dbReference>
<evidence type="ECO:0000313" key="1">
    <source>
        <dbReference type="EMBL" id="QEC56594.1"/>
    </source>
</evidence>
<accession>A0A5B8UIU7</accession>
<dbReference type="SUPFAM" id="SSF46955">
    <property type="entry name" value="Putative DNA-binding domain"/>
    <property type="match status" value="1"/>
</dbReference>
<keyword evidence="2" id="KW-1185">Reference proteome</keyword>
<reference evidence="1 2" key="1">
    <citation type="journal article" date="2015" name="Int. J. Syst. Evol. Microbiol.">
        <title>Flavisolibacter ginsenosidimutans sp. nov., with ginsenoside-converting activity isolated from soil used for cultivating ginseng.</title>
        <authorList>
            <person name="Zhao Y."/>
            <person name="Liu Q."/>
            <person name="Kang M.S."/>
            <person name="Jin F."/>
            <person name="Yu H."/>
            <person name="Im W.T."/>
        </authorList>
    </citation>
    <scope>NUCLEOTIDE SEQUENCE [LARGE SCALE GENOMIC DNA]</scope>
    <source>
        <strain evidence="1 2">Gsoil 636</strain>
    </source>
</reference>
<evidence type="ECO:0000313" key="2">
    <source>
        <dbReference type="Proteomes" id="UP000321204"/>
    </source>
</evidence>
<dbReference type="InterPro" id="IPR009061">
    <property type="entry name" value="DNA-bd_dom_put_sf"/>
</dbReference>